<keyword evidence="3" id="KW-1185">Reference proteome</keyword>
<organism evidence="2 3">
    <name type="scientific">Luteolibacter algae</name>
    <dbReference type="NCBI Taxonomy" id="454151"/>
    <lineage>
        <taxon>Bacteria</taxon>
        <taxon>Pseudomonadati</taxon>
        <taxon>Verrucomicrobiota</taxon>
        <taxon>Verrucomicrobiia</taxon>
        <taxon>Verrucomicrobiales</taxon>
        <taxon>Verrucomicrobiaceae</taxon>
        <taxon>Luteolibacter</taxon>
    </lineage>
</organism>
<reference evidence="3" key="1">
    <citation type="journal article" date="2019" name="Int. J. Syst. Evol. Microbiol.">
        <title>The Global Catalogue of Microorganisms (GCM) 10K type strain sequencing project: providing services to taxonomists for standard genome sequencing and annotation.</title>
        <authorList>
            <consortium name="The Broad Institute Genomics Platform"/>
            <consortium name="The Broad Institute Genome Sequencing Center for Infectious Disease"/>
            <person name="Wu L."/>
            <person name="Ma J."/>
        </authorList>
    </citation>
    <scope>NUCLEOTIDE SEQUENCE [LARGE SCALE GENOMIC DNA]</scope>
    <source>
        <strain evidence="3">CGMCC 4.7106</strain>
    </source>
</reference>
<dbReference type="Proteomes" id="UP001597375">
    <property type="component" value="Unassembled WGS sequence"/>
</dbReference>
<evidence type="ECO:0000313" key="3">
    <source>
        <dbReference type="Proteomes" id="UP001597375"/>
    </source>
</evidence>
<keyword evidence="1" id="KW-0732">Signal</keyword>
<protein>
    <submittedName>
        <fullName evidence="2">Uncharacterized protein</fullName>
    </submittedName>
</protein>
<comment type="caution">
    <text evidence="2">The sequence shown here is derived from an EMBL/GenBank/DDBJ whole genome shotgun (WGS) entry which is preliminary data.</text>
</comment>
<gene>
    <name evidence="2" type="ORF">ACFSSA_14305</name>
</gene>
<evidence type="ECO:0000313" key="2">
    <source>
        <dbReference type="EMBL" id="MFD2257851.1"/>
    </source>
</evidence>
<name>A0ABW5DCU4_9BACT</name>
<proteinExistence type="predicted"/>
<evidence type="ECO:0000256" key="1">
    <source>
        <dbReference type="SAM" id="SignalP"/>
    </source>
</evidence>
<sequence>MMKRRIAIRTLLTVALISNVPTQALADGSIKRSDVAFANQASPEVYRQYGATMVAWGFRLWELSGKEFYAEWKRGIDEAHGSGVRYQARVELDAGWRVMIDY</sequence>
<accession>A0ABW5DCU4</accession>
<feature type="signal peptide" evidence="1">
    <location>
        <begin position="1"/>
        <end position="26"/>
    </location>
</feature>
<dbReference type="RefSeq" id="WP_386821219.1">
    <property type="nucleotide sequence ID" value="NZ_JBHUIT010000031.1"/>
</dbReference>
<dbReference type="EMBL" id="JBHUIT010000031">
    <property type="protein sequence ID" value="MFD2257851.1"/>
    <property type="molecule type" value="Genomic_DNA"/>
</dbReference>
<feature type="chain" id="PRO_5047266455" evidence="1">
    <location>
        <begin position="27"/>
        <end position="102"/>
    </location>
</feature>